<accession>W9WF99</accession>
<dbReference type="PANTHER" id="PTHR35848:SF6">
    <property type="entry name" value="CUPIN TYPE-2 DOMAIN-CONTAINING PROTEIN"/>
    <property type="match status" value="1"/>
</dbReference>
<dbReference type="Proteomes" id="UP000019471">
    <property type="component" value="Unassembled WGS sequence"/>
</dbReference>
<evidence type="ECO:0000313" key="4">
    <source>
        <dbReference type="Proteomes" id="UP000019471"/>
    </source>
</evidence>
<feature type="domain" description="Cupin type-2" evidence="2">
    <location>
        <begin position="211"/>
        <end position="278"/>
    </location>
</feature>
<keyword evidence="4" id="KW-1185">Reference proteome</keyword>
<dbReference type="InterPro" id="IPR014710">
    <property type="entry name" value="RmlC-like_jellyroll"/>
</dbReference>
<evidence type="ECO:0000256" key="1">
    <source>
        <dbReference type="ARBA" id="ARBA00022723"/>
    </source>
</evidence>
<dbReference type="GeneID" id="19194677"/>
<dbReference type="InterPro" id="IPR011051">
    <property type="entry name" value="RmlC_Cupin_sf"/>
</dbReference>
<evidence type="ECO:0000313" key="3">
    <source>
        <dbReference type="EMBL" id="EXJ66787.1"/>
    </source>
</evidence>
<dbReference type="RefSeq" id="XP_007748750.1">
    <property type="nucleotide sequence ID" value="XM_007750560.1"/>
</dbReference>
<gene>
    <name evidence="3" type="ORF">A1O5_09982</name>
</gene>
<reference evidence="3 4" key="1">
    <citation type="submission" date="2013-03" db="EMBL/GenBank/DDBJ databases">
        <title>The Genome Sequence of Cladophialophora psammophila CBS 110553.</title>
        <authorList>
            <consortium name="The Broad Institute Genomics Platform"/>
            <person name="Cuomo C."/>
            <person name="de Hoog S."/>
            <person name="Gorbushina A."/>
            <person name="Walker B."/>
            <person name="Young S.K."/>
            <person name="Zeng Q."/>
            <person name="Gargeya S."/>
            <person name="Fitzgerald M."/>
            <person name="Haas B."/>
            <person name="Abouelleil A."/>
            <person name="Allen A.W."/>
            <person name="Alvarado L."/>
            <person name="Arachchi H.M."/>
            <person name="Berlin A.M."/>
            <person name="Chapman S.B."/>
            <person name="Gainer-Dewar J."/>
            <person name="Goldberg J."/>
            <person name="Griggs A."/>
            <person name="Gujja S."/>
            <person name="Hansen M."/>
            <person name="Howarth C."/>
            <person name="Imamovic A."/>
            <person name="Ireland A."/>
            <person name="Larimer J."/>
            <person name="McCowan C."/>
            <person name="Murphy C."/>
            <person name="Pearson M."/>
            <person name="Poon T.W."/>
            <person name="Priest M."/>
            <person name="Roberts A."/>
            <person name="Saif S."/>
            <person name="Shea T."/>
            <person name="Sisk P."/>
            <person name="Sykes S."/>
            <person name="Wortman J."/>
            <person name="Nusbaum C."/>
            <person name="Birren B."/>
        </authorList>
    </citation>
    <scope>NUCLEOTIDE SEQUENCE [LARGE SCALE GENOMIC DNA]</scope>
    <source>
        <strain evidence="3 4">CBS 110553</strain>
    </source>
</reference>
<dbReference type="Pfam" id="PF07883">
    <property type="entry name" value="Cupin_2"/>
    <property type="match status" value="2"/>
</dbReference>
<dbReference type="InterPro" id="IPR013096">
    <property type="entry name" value="Cupin_2"/>
</dbReference>
<dbReference type="GO" id="GO:0046872">
    <property type="term" value="F:metal ion binding"/>
    <property type="evidence" value="ECO:0007669"/>
    <property type="project" value="UniProtKB-KW"/>
</dbReference>
<feature type="domain" description="Cupin type-2" evidence="2">
    <location>
        <begin position="63"/>
        <end position="132"/>
    </location>
</feature>
<dbReference type="AlphaFoldDB" id="W9WF99"/>
<name>W9WF99_9EURO</name>
<dbReference type="Gene3D" id="2.60.120.10">
    <property type="entry name" value="Jelly Rolls"/>
    <property type="match status" value="2"/>
</dbReference>
<dbReference type="PANTHER" id="PTHR35848">
    <property type="entry name" value="OXALATE-BINDING PROTEIN"/>
    <property type="match status" value="1"/>
</dbReference>
<dbReference type="SUPFAM" id="SSF51182">
    <property type="entry name" value="RmlC-like cupins"/>
    <property type="match status" value="1"/>
</dbReference>
<organism evidence="3 4">
    <name type="scientific">Cladophialophora psammophila CBS 110553</name>
    <dbReference type="NCBI Taxonomy" id="1182543"/>
    <lineage>
        <taxon>Eukaryota</taxon>
        <taxon>Fungi</taxon>
        <taxon>Dikarya</taxon>
        <taxon>Ascomycota</taxon>
        <taxon>Pezizomycotina</taxon>
        <taxon>Eurotiomycetes</taxon>
        <taxon>Chaetothyriomycetidae</taxon>
        <taxon>Chaetothyriales</taxon>
        <taxon>Herpotrichiellaceae</taxon>
        <taxon>Cladophialophora</taxon>
    </lineage>
</organism>
<dbReference type="EMBL" id="AMGX01000018">
    <property type="protein sequence ID" value="EXJ66787.1"/>
    <property type="molecule type" value="Genomic_DNA"/>
</dbReference>
<comment type="caution">
    <text evidence="3">The sequence shown here is derived from an EMBL/GenBank/DDBJ whole genome shotgun (WGS) entry which is preliminary data.</text>
</comment>
<proteinExistence type="predicted"/>
<dbReference type="InterPro" id="IPR051610">
    <property type="entry name" value="GPI/OXD"/>
</dbReference>
<evidence type="ECO:0000259" key="2">
    <source>
        <dbReference type="Pfam" id="PF07883"/>
    </source>
</evidence>
<protein>
    <recommendedName>
        <fullName evidence="2">Cupin type-2 domain-containing protein</fullName>
    </recommendedName>
</protein>
<keyword evidence="1" id="KW-0479">Metal-binding</keyword>
<dbReference type="OrthoDB" id="4540633at2759"/>
<sequence>MGSLGQQKSPRIIRYKDLEPSWHLPNQVPGLMRWMINWVGGGEGFVNSNPRDSYESLESAVGLMHIPAGNRQSGLHYHSVNEIYVILKGEVMGWDGNKEVHRAGPLDCLYTPKDTPHGVRAAGDEPVDLIWIHDAIEKKGTSKYWDGSTPNPQTRPVEIVKFKDLEPRWTALDLREPGHMHYMLSYVGGKDGRLNFNRGVAVENDNVGIGLLVIEPGHKKVAERVPTSEVYVLVRGEAVVNFGAGNTELRRLDAVYIPAGASWTIRNHGAEQAFLVWVHEQVQPASAGAPYQNHSL</sequence>
<dbReference type="HOGENOM" id="CLU_078276_0_0_1"/>